<organism evidence="1 2">
    <name type="scientific">Vitis vinifera</name>
    <name type="common">Grape</name>
    <dbReference type="NCBI Taxonomy" id="29760"/>
    <lineage>
        <taxon>Eukaryota</taxon>
        <taxon>Viridiplantae</taxon>
        <taxon>Streptophyta</taxon>
        <taxon>Embryophyta</taxon>
        <taxon>Tracheophyta</taxon>
        <taxon>Spermatophyta</taxon>
        <taxon>Magnoliopsida</taxon>
        <taxon>eudicotyledons</taxon>
        <taxon>Gunneridae</taxon>
        <taxon>Pentapetalae</taxon>
        <taxon>rosids</taxon>
        <taxon>Vitales</taxon>
        <taxon>Vitaceae</taxon>
        <taxon>Viteae</taxon>
        <taxon>Vitis</taxon>
    </lineage>
</organism>
<protein>
    <submittedName>
        <fullName evidence="1">Uncharacterized protein</fullName>
    </submittedName>
</protein>
<dbReference type="AlphaFoldDB" id="A0A438GTJ9"/>
<gene>
    <name evidence="1" type="ORF">CK203_051942</name>
</gene>
<proteinExistence type="predicted"/>
<comment type="caution">
    <text evidence="1">The sequence shown here is derived from an EMBL/GenBank/DDBJ whole genome shotgun (WGS) entry which is preliminary data.</text>
</comment>
<reference evidence="1 2" key="1">
    <citation type="journal article" date="2018" name="PLoS Genet.">
        <title>Population sequencing reveals clonal diversity and ancestral inbreeding in the grapevine cultivar Chardonnay.</title>
        <authorList>
            <person name="Roach M.J."/>
            <person name="Johnson D.L."/>
            <person name="Bohlmann J."/>
            <person name="van Vuuren H.J."/>
            <person name="Jones S.J."/>
            <person name="Pretorius I.S."/>
            <person name="Schmidt S.A."/>
            <person name="Borneman A.R."/>
        </authorList>
    </citation>
    <scope>NUCLEOTIDE SEQUENCE [LARGE SCALE GENOMIC DNA]</scope>
    <source>
        <strain evidence="2">cv. Chardonnay</strain>
        <tissue evidence="1">Leaf</tissue>
    </source>
</reference>
<name>A0A438GTJ9_VITVI</name>
<evidence type="ECO:0000313" key="1">
    <source>
        <dbReference type="EMBL" id="RVW75532.1"/>
    </source>
</evidence>
<sequence>MAQPLGLRLRGKGVGSGIGMVLDIFYMLSVSDRHIHKCLLYSIQTETEMASIARNQDVRIKKALLDIKSCLFTGVKAVLKSRKIFQNFLVLTSWVNRPKVKEYYRQQ</sequence>
<accession>A0A438GTJ9</accession>
<dbReference type="Proteomes" id="UP000288805">
    <property type="component" value="Unassembled WGS sequence"/>
</dbReference>
<evidence type="ECO:0000313" key="2">
    <source>
        <dbReference type="Proteomes" id="UP000288805"/>
    </source>
</evidence>
<dbReference type="EMBL" id="QGNW01000347">
    <property type="protein sequence ID" value="RVW75532.1"/>
    <property type="molecule type" value="Genomic_DNA"/>
</dbReference>